<keyword evidence="4" id="KW-0408">Iron</keyword>
<gene>
    <name evidence="6" type="ORF">EZJ19_10790</name>
</gene>
<dbReference type="InterPro" id="IPR012827">
    <property type="entry name" value="Hemerythrin_metal-bd"/>
</dbReference>
<dbReference type="Pfam" id="PF01814">
    <property type="entry name" value="Hemerythrin"/>
    <property type="match status" value="1"/>
</dbReference>
<feature type="domain" description="Hemerythrin-like" evidence="5">
    <location>
        <begin position="9"/>
        <end position="124"/>
    </location>
</feature>
<accession>A0A4R1B873</accession>
<dbReference type="GO" id="GO:0005344">
    <property type="term" value="F:oxygen carrier activity"/>
    <property type="evidence" value="ECO:0007669"/>
    <property type="project" value="UniProtKB-KW"/>
</dbReference>
<reference evidence="6 7" key="1">
    <citation type="submission" date="2019-03" db="EMBL/GenBank/DDBJ databases">
        <title>Genome sequence of Thiobacillaceae bacterium LSR1, a sulfur-oxidizing bacterium isolated from freshwater sediment.</title>
        <authorList>
            <person name="Li S."/>
        </authorList>
    </citation>
    <scope>NUCLEOTIDE SEQUENCE [LARGE SCALE GENOMIC DNA]</scope>
    <source>
        <strain evidence="6 7">LSR1</strain>
    </source>
</reference>
<dbReference type="NCBIfam" id="TIGR02481">
    <property type="entry name" value="hemeryth_dom"/>
    <property type="match status" value="1"/>
</dbReference>
<evidence type="ECO:0000313" key="6">
    <source>
        <dbReference type="EMBL" id="TCJ12725.1"/>
    </source>
</evidence>
<comment type="caution">
    <text evidence="6">The sequence shown here is derived from an EMBL/GenBank/DDBJ whole genome shotgun (WGS) entry which is preliminary data.</text>
</comment>
<proteinExistence type="inferred from homology"/>
<name>A0A4R1B873_9PROT</name>
<evidence type="ECO:0000256" key="1">
    <source>
        <dbReference type="ARBA" id="ARBA00010587"/>
    </source>
</evidence>
<dbReference type="PANTHER" id="PTHR37164:SF1">
    <property type="entry name" value="BACTERIOHEMERYTHRIN"/>
    <property type="match status" value="1"/>
</dbReference>
<dbReference type="SUPFAM" id="SSF47188">
    <property type="entry name" value="Hemerythrin-like"/>
    <property type="match status" value="1"/>
</dbReference>
<comment type="similarity">
    <text evidence="1">Belongs to the hemerythrin family.</text>
</comment>
<keyword evidence="7" id="KW-1185">Reference proteome</keyword>
<evidence type="ECO:0000259" key="5">
    <source>
        <dbReference type="Pfam" id="PF01814"/>
    </source>
</evidence>
<evidence type="ECO:0000256" key="2">
    <source>
        <dbReference type="ARBA" id="ARBA00022621"/>
    </source>
</evidence>
<dbReference type="OrthoDB" id="5296936at2"/>
<sequence length="132" mass="14552">MTMEIPRVAVEFMNSDHDHAAEQLADMLAALPTYGAAPAALAEACRAFLDHNREHFAREEEAMQATGFPPYPVHKQEHERALAWLADFTAGVAAGSPDADAVNRVVGQEIPAWFIQHIQTMDFVTANWIASH</sequence>
<keyword evidence="2" id="KW-0561">Oxygen transport</keyword>
<organism evidence="6 7">
    <name type="scientific">Parasulfuritortus cantonensis</name>
    <dbReference type="NCBI Taxonomy" id="2528202"/>
    <lineage>
        <taxon>Bacteria</taxon>
        <taxon>Pseudomonadati</taxon>
        <taxon>Pseudomonadota</taxon>
        <taxon>Betaproteobacteria</taxon>
        <taxon>Nitrosomonadales</taxon>
        <taxon>Thiobacillaceae</taxon>
        <taxon>Parasulfuritortus</taxon>
    </lineage>
</organism>
<dbReference type="InterPro" id="IPR035938">
    <property type="entry name" value="Hemerythrin-like_sf"/>
</dbReference>
<dbReference type="CDD" id="cd12107">
    <property type="entry name" value="Hemerythrin"/>
    <property type="match status" value="1"/>
</dbReference>
<dbReference type="InterPro" id="IPR050669">
    <property type="entry name" value="Hemerythrin"/>
</dbReference>
<evidence type="ECO:0000256" key="4">
    <source>
        <dbReference type="ARBA" id="ARBA00023004"/>
    </source>
</evidence>
<dbReference type="EMBL" id="SJZB01000042">
    <property type="protein sequence ID" value="TCJ12725.1"/>
    <property type="molecule type" value="Genomic_DNA"/>
</dbReference>
<dbReference type="GO" id="GO:0046872">
    <property type="term" value="F:metal ion binding"/>
    <property type="evidence" value="ECO:0007669"/>
    <property type="project" value="UniProtKB-KW"/>
</dbReference>
<evidence type="ECO:0000256" key="3">
    <source>
        <dbReference type="ARBA" id="ARBA00022723"/>
    </source>
</evidence>
<dbReference type="PANTHER" id="PTHR37164">
    <property type="entry name" value="BACTERIOHEMERYTHRIN"/>
    <property type="match status" value="1"/>
</dbReference>
<dbReference type="InterPro" id="IPR012312">
    <property type="entry name" value="Hemerythrin-like"/>
</dbReference>
<evidence type="ECO:0000313" key="7">
    <source>
        <dbReference type="Proteomes" id="UP000295443"/>
    </source>
</evidence>
<dbReference type="InterPro" id="IPR016131">
    <property type="entry name" value="Haemerythrin_Fe_BS"/>
</dbReference>
<dbReference type="Gene3D" id="1.20.120.50">
    <property type="entry name" value="Hemerythrin-like"/>
    <property type="match status" value="1"/>
</dbReference>
<dbReference type="PROSITE" id="PS00550">
    <property type="entry name" value="HEMERYTHRINS"/>
    <property type="match status" value="1"/>
</dbReference>
<keyword evidence="3" id="KW-0479">Metal-binding</keyword>
<keyword evidence="2" id="KW-0813">Transport</keyword>
<protein>
    <recommendedName>
        <fullName evidence="5">Hemerythrin-like domain-containing protein</fullName>
    </recommendedName>
</protein>
<dbReference type="Proteomes" id="UP000295443">
    <property type="component" value="Unassembled WGS sequence"/>
</dbReference>
<dbReference type="AlphaFoldDB" id="A0A4R1B873"/>